<name>A0A4S1C9Y6_9BACT</name>
<dbReference type="EMBL" id="SRSC01000007">
    <property type="protein sequence ID" value="TGU69923.1"/>
    <property type="molecule type" value="Genomic_DNA"/>
</dbReference>
<dbReference type="AlphaFoldDB" id="A0A4S1C9Y6"/>
<evidence type="ECO:0000313" key="4">
    <source>
        <dbReference type="Proteomes" id="UP000306416"/>
    </source>
</evidence>
<dbReference type="RefSeq" id="WP_135873146.1">
    <property type="nucleotide sequence ID" value="NZ_SRSC01000007.1"/>
</dbReference>
<evidence type="ECO:0000313" key="3">
    <source>
        <dbReference type="EMBL" id="TGU69923.1"/>
    </source>
</evidence>
<organism evidence="3 4">
    <name type="scientific">Geomonas terrae</name>
    <dbReference type="NCBI Taxonomy" id="2562681"/>
    <lineage>
        <taxon>Bacteria</taxon>
        <taxon>Pseudomonadati</taxon>
        <taxon>Thermodesulfobacteriota</taxon>
        <taxon>Desulfuromonadia</taxon>
        <taxon>Geobacterales</taxon>
        <taxon>Geobacteraceae</taxon>
        <taxon>Geomonas</taxon>
    </lineage>
</organism>
<dbReference type="InterPro" id="IPR002104">
    <property type="entry name" value="Integrase_catalytic"/>
</dbReference>
<reference evidence="3 4" key="1">
    <citation type="submission" date="2019-04" db="EMBL/GenBank/DDBJ databases">
        <title>Geobacter oryzae sp. nov., ferric-reducing bacteria isolated from paddy soil.</title>
        <authorList>
            <person name="Xu Z."/>
            <person name="Masuda Y."/>
            <person name="Itoh H."/>
            <person name="Senoo K."/>
        </authorList>
    </citation>
    <scope>NUCLEOTIDE SEQUENCE [LARGE SCALE GENOMIC DNA]</scope>
    <source>
        <strain evidence="3 4">Red111</strain>
    </source>
</reference>
<dbReference type="Proteomes" id="UP000306416">
    <property type="component" value="Unassembled WGS sequence"/>
</dbReference>
<comment type="caution">
    <text evidence="3">The sequence shown here is derived from an EMBL/GenBank/DDBJ whole genome shotgun (WGS) entry which is preliminary data.</text>
</comment>
<accession>A0A4S1C9Y6</accession>
<gene>
    <name evidence="3" type="ORF">E4633_20235</name>
</gene>
<dbReference type="GO" id="GO:0015074">
    <property type="term" value="P:DNA integration"/>
    <property type="evidence" value="ECO:0007669"/>
    <property type="project" value="InterPro"/>
</dbReference>
<dbReference type="InterPro" id="IPR011010">
    <property type="entry name" value="DNA_brk_join_enz"/>
</dbReference>
<keyword evidence="4" id="KW-1185">Reference proteome</keyword>
<dbReference type="PROSITE" id="PS51898">
    <property type="entry name" value="TYR_RECOMBINASE"/>
    <property type="match status" value="1"/>
</dbReference>
<dbReference type="Gene3D" id="1.10.443.10">
    <property type="entry name" value="Intergrase catalytic core"/>
    <property type="match status" value="1"/>
</dbReference>
<dbReference type="GO" id="GO:0006310">
    <property type="term" value="P:DNA recombination"/>
    <property type="evidence" value="ECO:0007669"/>
    <property type="project" value="UniProtKB-KW"/>
</dbReference>
<sequence>MLTDVAIADEYTEGIETELKDYFQTLTSASAFTDTIWFLDKLKRSAGHSDGNYKIYFASIPAMYRDVVRFWVLLRLRNGGAVSTQSSNVVSMANCLKFFIKEVGAPDLSEINRLVIEAYEDYLLPRRDISKSSKECWWSAVNNFFKDMQTWPYMPDATPVAPGNPFSRTELDRKHSQRLVPEMVLEQLDLAYRDERVPLEDRLCYWILRSIPSRVGELCSIRLKCLRPYVFNGRKGFILTVPDYKQAANQHKARKKLIHILDEGHGKFLLDMVRAQQKVAKELQDVLPESDKGYLMISPHNRMINAILAGSDQDRKLAPFILTGPTVRRRMKQMTEHFKVIGTDGKSYDLITHCFRHNGITERLYEGFTFVEIRDMSGHHGTQMLTTSYVHVKDEEIKARAKERRERGEQGPPVLFRGRIMNMSTEKEEQLLKTPRAYRIGNLGICSDVTSCGSDLFECLDCEYLVPDADNEDYYAAEYGKWADRIVKHTKSGNRSLAEQASYMAQQYEKLLDRIRLSLFMQAGEATSG</sequence>
<feature type="domain" description="Tyr recombinase" evidence="2">
    <location>
        <begin position="174"/>
        <end position="402"/>
    </location>
</feature>
<evidence type="ECO:0000256" key="1">
    <source>
        <dbReference type="ARBA" id="ARBA00023172"/>
    </source>
</evidence>
<dbReference type="GO" id="GO:0003677">
    <property type="term" value="F:DNA binding"/>
    <property type="evidence" value="ECO:0007669"/>
    <property type="project" value="InterPro"/>
</dbReference>
<dbReference type="InterPro" id="IPR013762">
    <property type="entry name" value="Integrase-like_cat_sf"/>
</dbReference>
<dbReference type="SUPFAM" id="SSF56349">
    <property type="entry name" value="DNA breaking-rejoining enzymes"/>
    <property type="match status" value="1"/>
</dbReference>
<proteinExistence type="predicted"/>
<keyword evidence="1" id="KW-0233">DNA recombination</keyword>
<protein>
    <recommendedName>
        <fullName evidence="2">Tyr recombinase domain-containing protein</fullName>
    </recommendedName>
</protein>
<evidence type="ECO:0000259" key="2">
    <source>
        <dbReference type="PROSITE" id="PS51898"/>
    </source>
</evidence>